<sequence>MKRLNKQVAIITGAGRGIGKGIAECFMKEGAAVVIATNESEEGLKTEEELRKLNGEATFIQTDVSSEISIQGMVQKTVEQYGEIHTLVNNAGITVFKPLEEATVEDWETLMNIDLRGPFLCSKYVLPFMKKQKGGSIINISSNHAIATLPNSEIYAAAKGGVNAMTRSMALSLGPYGIRVNAICPGFTDTPHYQDWLSEKEDGALVHKEVLKLHASSRICKPEDIGNLAVYLASESASMMTGEIIVMDGGVSSRLYHSDYC</sequence>
<dbReference type="EMBL" id="BORB01000009">
    <property type="protein sequence ID" value="GIN57048.1"/>
    <property type="molecule type" value="Genomic_DNA"/>
</dbReference>
<reference evidence="2 3" key="1">
    <citation type="submission" date="2021-03" db="EMBL/GenBank/DDBJ databases">
        <title>Antimicrobial resistance genes in bacteria isolated from Japanese honey, and their potential for conferring macrolide and lincosamide resistance in the American foulbrood pathogen Paenibacillus larvae.</title>
        <authorList>
            <person name="Okamoto M."/>
            <person name="Kumagai M."/>
            <person name="Kanamori H."/>
            <person name="Takamatsu D."/>
        </authorList>
    </citation>
    <scope>NUCLEOTIDE SEQUENCE [LARGE SCALE GENOMIC DNA]</scope>
    <source>
        <strain evidence="2 3">J8TS2</strain>
    </source>
</reference>
<protein>
    <submittedName>
        <fullName evidence="2">Oxidoreductase</fullName>
    </submittedName>
</protein>
<dbReference type="InterPro" id="IPR050259">
    <property type="entry name" value="SDR"/>
</dbReference>
<dbReference type="Gene3D" id="3.40.50.720">
    <property type="entry name" value="NAD(P)-binding Rossmann-like Domain"/>
    <property type="match status" value="1"/>
</dbReference>
<keyword evidence="3" id="KW-1185">Reference proteome</keyword>
<gene>
    <name evidence="2" type="ORF">J8TS2_13670</name>
</gene>
<dbReference type="SUPFAM" id="SSF51735">
    <property type="entry name" value="NAD(P)-binding Rossmann-fold domains"/>
    <property type="match status" value="1"/>
</dbReference>
<dbReference type="InterPro" id="IPR002347">
    <property type="entry name" value="SDR_fam"/>
</dbReference>
<evidence type="ECO:0000256" key="1">
    <source>
        <dbReference type="ARBA" id="ARBA00006484"/>
    </source>
</evidence>
<dbReference type="InterPro" id="IPR036291">
    <property type="entry name" value="NAD(P)-bd_dom_sf"/>
</dbReference>
<dbReference type="PANTHER" id="PTHR42879:SF2">
    <property type="entry name" value="3-OXOACYL-[ACYL-CARRIER-PROTEIN] REDUCTASE FABG"/>
    <property type="match status" value="1"/>
</dbReference>
<proteinExistence type="inferred from homology"/>
<accession>A0ABQ4KGF2</accession>
<evidence type="ECO:0000313" key="3">
    <source>
        <dbReference type="Proteomes" id="UP000679950"/>
    </source>
</evidence>
<dbReference type="CDD" id="cd05233">
    <property type="entry name" value="SDR_c"/>
    <property type="match status" value="1"/>
</dbReference>
<dbReference type="NCBIfam" id="NF005559">
    <property type="entry name" value="PRK07231.1"/>
    <property type="match status" value="1"/>
</dbReference>
<dbReference type="InterPro" id="IPR020904">
    <property type="entry name" value="Sc_DH/Rdtase_CS"/>
</dbReference>
<dbReference type="PRINTS" id="PR00081">
    <property type="entry name" value="GDHRDH"/>
</dbReference>
<dbReference type="Pfam" id="PF13561">
    <property type="entry name" value="adh_short_C2"/>
    <property type="match status" value="1"/>
</dbReference>
<dbReference type="RefSeq" id="WP_246516793.1">
    <property type="nucleotide sequence ID" value="NZ_BORB01000009.1"/>
</dbReference>
<organism evidence="2 3">
    <name type="scientific">Lederbergia ruris</name>
    <dbReference type="NCBI Taxonomy" id="217495"/>
    <lineage>
        <taxon>Bacteria</taxon>
        <taxon>Bacillati</taxon>
        <taxon>Bacillota</taxon>
        <taxon>Bacilli</taxon>
        <taxon>Bacillales</taxon>
        <taxon>Bacillaceae</taxon>
        <taxon>Lederbergia</taxon>
    </lineage>
</organism>
<dbReference type="PROSITE" id="PS00061">
    <property type="entry name" value="ADH_SHORT"/>
    <property type="match status" value="1"/>
</dbReference>
<dbReference type="PRINTS" id="PR00080">
    <property type="entry name" value="SDRFAMILY"/>
</dbReference>
<comment type="caution">
    <text evidence="2">The sequence shown here is derived from an EMBL/GenBank/DDBJ whole genome shotgun (WGS) entry which is preliminary data.</text>
</comment>
<comment type="similarity">
    <text evidence="1">Belongs to the short-chain dehydrogenases/reductases (SDR) family.</text>
</comment>
<dbReference type="PANTHER" id="PTHR42879">
    <property type="entry name" value="3-OXOACYL-(ACYL-CARRIER-PROTEIN) REDUCTASE"/>
    <property type="match status" value="1"/>
</dbReference>
<name>A0ABQ4KGF2_9BACI</name>
<evidence type="ECO:0000313" key="2">
    <source>
        <dbReference type="EMBL" id="GIN57048.1"/>
    </source>
</evidence>
<dbReference type="Proteomes" id="UP000679950">
    <property type="component" value="Unassembled WGS sequence"/>
</dbReference>